<evidence type="ECO:0000256" key="1">
    <source>
        <dbReference type="SAM" id="Coils"/>
    </source>
</evidence>
<keyword evidence="3" id="KW-1185">Reference proteome</keyword>
<dbReference type="InterPro" id="IPR007060">
    <property type="entry name" value="FtsL/DivIC"/>
</dbReference>
<name>A0A2I0R3Z6_9FLAO</name>
<dbReference type="OrthoDB" id="1467719at2"/>
<gene>
    <name evidence="2" type="ORF">CW751_04450</name>
</gene>
<keyword evidence="1" id="KW-0175">Coiled coil</keyword>
<organism evidence="2 3">
    <name type="scientific">Brumimicrobium salinarum</name>
    <dbReference type="NCBI Taxonomy" id="2058658"/>
    <lineage>
        <taxon>Bacteria</taxon>
        <taxon>Pseudomonadati</taxon>
        <taxon>Bacteroidota</taxon>
        <taxon>Flavobacteriia</taxon>
        <taxon>Flavobacteriales</taxon>
        <taxon>Crocinitomicaceae</taxon>
        <taxon>Brumimicrobium</taxon>
    </lineage>
</organism>
<dbReference type="AlphaFoldDB" id="A0A2I0R3Z6"/>
<dbReference type="Pfam" id="PF04977">
    <property type="entry name" value="DivIC"/>
    <property type="match status" value="1"/>
</dbReference>
<dbReference type="RefSeq" id="WP_101333795.1">
    <property type="nucleotide sequence ID" value="NZ_PJNI01000003.1"/>
</dbReference>
<sequence>MKQLKFLKNKYKVTFLIFLIYALFLDDVDVFNIVRQQIKLNQLKEERAILTERFKETKATLQQLDNTQALERFAREKKLFKRDNEDIFVIVRTEKQK</sequence>
<comment type="caution">
    <text evidence="2">The sequence shown here is derived from an EMBL/GenBank/DDBJ whole genome shotgun (WGS) entry which is preliminary data.</text>
</comment>
<accession>A0A2I0R3Z6</accession>
<evidence type="ECO:0000313" key="3">
    <source>
        <dbReference type="Proteomes" id="UP000236654"/>
    </source>
</evidence>
<feature type="coiled-coil region" evidence="1">
    <location>
        <begin position="33"/>
        <end position="67"/>
    </location>
</feature>
<evidence type="ECO:0000313" key="2">
    <source>
        <dbReference type="EMBL" id="PKR81314.1"/>
    </source>
</evidence>
<reference evidence="2 3" key="1">
    <citation type="submission" date="2017-12" db="EMBL/GenBank/DDBJ databases">
        <title>The draft genome sequence of Brumimicrobium saltpan LHR20.</title>
        <authorList>
            <person name="Do Z.-J."/>
            <person name="Luo H.-R."/>
        </authorList>
    </citation>
    <scope>NUCLEOTIDE SEQUENCE [LARGE SCALE GENOMIC DNA]</scope>
    <source>
        <strain evidence="2 3">LHR20</strain>
    </source>
</reference>
<protein>
    <submittedName>
        <fullName evidence="2">Septum formation initiator</fullName>
    </submittedName>
</protein>
<dbReference type="Proteomes" id="UP000236654">
    <property type="component" value="Unassembled WGS sequence"/>
</dbReference>
<proteinExistence type="predicted"/>
<dbReference type="EMBL" id="PJNI01000003">
    <property type="protein sequence ID" value="PKR81314.1"/>
    <property type="molecule type" value="Genomic_DNA"/>
</dbReference>